<evidence type="ECO:0000313" key="3">
    <source>
        <dbReference type="Proteomes" id="UP000076830"/>
    </source>
</evidence>
<keyword evidence="3" id="KW-1185">Reference proteome</keyword>
<evidence type="ECO:0000313" key="2">
    <source>
        <dbReference type="EMBL" id="ANB16511.1"/>
    </source>
</evidence>
<feature type="region of interest" description="Disordered" evidence="1">
    <location>
        <begin position="1"/>
        <end position="33"/>
    </location>
</feature>
<proteinExistence type="predicted"/>
<protein>
    <submittedName>
        <fullName evidence="2">Uncharacterized protein</fullName>
    </submittedName>
</protein>
<accession>A0A167GFV5</accession>
<dbReference type="Proteomes" id="UP000076830">
    <property type="component" value="Chromosome"/>
</dbReference>
<evidence type="ECO:0000256" key="1">
    <source>
        <dbReference type="SAM" id="MobiDB-lite"/>
    </source>
</evidence>
<gene>
    <name evidence="2" type="ORF">I596_474</name>
</gene>
<sequence length="68" mass="6947">MEGSRRSVVGQGSSVTQPVPGARQAGAPHRVRRFRPTLPVSDATAAGPAADAALARPGACRWVAEDAP</sequence>
<dbReference type="KEGG" id="dko:I596_474"/>
<dbReference type="STRING" id="1300342.I596_474"/>
<dbReference type="AlphaFoldDB" id="A0A167GFV5"/>
<feature type="compositionally biased region" description="Low complexity" evidence="1">
    <location>
        <begin position="6"/>
        <end position="15"/>
    </location>
</feature>
<organism evidence="2 3">
    <name type="scientific">Dokdonella koreensis DS-123</name>
    <dbReference type="NCBI Taxonomy" id="1300342"/>
    <lineage>
        <taxon>Bacteria</taxon>
        <taxon>Pseudomonadati</taxon>
        <taxon>Pseudomonadota</taxon>
        <taxon>Gammaproteobacteria</taxon>
        <taxon>Lysobacterales</taxon>
        <taxon>Rhodanobacteraceae</taxon>
        <taxon>Dokdonella</taxon>
    </lineage>
</organism>
<reference evidence="2 3" key="1">
    <citation type="submission" date="2016-04" db="EMBL/GenBank/DDBJ databases">
        <title>Complete genome sequence of Dokdonella koreensis DS-123T.</title>
        <authorList>
            <person name="Kim J.F."/>
            <person name="Lee H."/>
            <person name="Kwak M.-J."/>
        </authorList>
    </citation>
    <scope>NUCLEOTIDE SEQUENCE [LARGE SCALE GENOMIC DNA]</scope>
    <source>
        <strain evidence="2 3">DS-123</strain>
    </source>
</reference>
<dbReference type="PATRIC" id="fig|1300342.3.peg.463"/>
<name>A0A167GFV5_9GAMM</name>
<dbReference type="EMBL" id="CP015249">
    <property type="protein sequence ID" value="ANB16511.1"/>
    <property type="molecule type" value="Genomic_DNA"/>
</dbReference>